<reference evidence="2 3" key="1">
    <citation type="journal article" date="2019" name="Int. J. Syst. Evol. Microbiol.">
        <title>The Global Catalogue of Microorganisms (GCM) 10K type strain sequencing project: providing services to taxonomists for standard genome sequencing and annotation.</title>
        <authorList>
            <consortium name="The Broad Institute Genomics Platform"/>
            <consortium name="The Broad Institute Genome Sequencing Center for Infectious Disease"/>
            <person name="Wu L."/>
            <person name="Ma J."/>
        </authorList>
    </citation>
    <scope>NUCLEOTIDE SEQUENCE [LARGE SCALE GENOMIC DNA]</scope>
    <source>
        <strain evidence="2 3">CGMCC 1.12285</strain>
    </source>
</reference>
<feature type="non-terminal residue" evidence="2">
    <location>
        <position position="88"/>
    </location>
</feature>
<evidence type="ECO:0000313" key="3">
    <source>
        <dbReference type="Proteomes" id="UP001597111"/>
    </source>
</evidence>
<dbReference type="SUPFAM" id="SSF52540">
    <property type="entry name" value="P-loop containing nucleoside triphosphate hydrolases"/>
    <property type="match status" value="1"/>
</dbReference>
<dbReference type="AlphaFoldDB" id="A0ABD6B4Y8"/>
<comment type="caution">
    <text evidence="2">The sequence shown here is derived from an EMBL/GenBank/DDBJ whole genome shotgun (WGS) entry which is preliminary data.</text>
</comment>
<feature type="non-terminal residue" evidence="2">
    <location>
        <position position="1"/>
    </location>
</feature>
<feature type="region of interest" description="Disordered" evidence="1">
    <location>
        <begin position="62"/>
        <end position="88"/>
    </location>
</feature>
<sequence length="88" mass="9740">KLLVGHLTPDSGTVSVGGEDVTDAGHRLREVVGYVPEHAGFPDALTGREVLGYHARLRGVPAAERADRPRLHERRRGRADQRRRRRGA</sequence>
<organism evidence="2 3">
    <name type="scientific">Halolamina salina</name>
    <dbReference type="NCBI Taxonomy" id="1220023"/>
    <lineage>
        <taxon>Archaea</taxon>
        <taxon>Methanobacteriati</taxon>
        <taxon>Methanobacteriota</taxon>
        <taxon>Stenosarchaea group</taxon>
        <taxon>Halobacteria</taxon>
        <taxon>Halobacteriales</taxon>
        <taxon>Haloferacaceae</taxon>
    </lineage>
</organism>
<protein>
    <submittedName>
        <fullName evidence="2">ABC transporter ATP-binding protein</fullName>
    </submittedName>
</protein>
<keyword evidence="3" id="KW-1185">Reference proteome</keyword>
<name>A0ABD6B4Y8_9EURY</name>
<dbReference type="InterPro" id="IPR027417">
    <property type="entry name" value="P-loop_NTPase"/>
</dbReference>
<dbReference type="Proteomes" id="UP001597111">
    <property type="component" value="Unassembled WGS sequence"/>
</dbReference>
<accession>A0ABD6B4Y8</accession>
<feature type="compositionally biased region" description="Basic residues" evidence="1">
    <location>
        <begin position="71"/>
        <end position="88"/>
    </location>
</feature>
<dbReference type="Gene3D" id="3.40.50.300">
    <property type="entry name" value="P-loop containing nucleotide triphosphate hydrolases"/>
    <property type="match status" value="1"/>
</dbReference>
<keyword evidence="2" id="KW-0067">ATP-binding</keyword>
<keyword evidence="2" id="KW-0547">Nucleotide-binding</keyword>
<evidence type="ECO:0000313" key="2">
    <source>
        <dbReference type="EMBL" id="MFD1525660.1"/>
    </source>
</evidence>
<dbReference type="GO" id="GO:0005524">
    <property type="term" value="F:ATP binding"/>
    <property type="evidence" value="ECO:0007669"/>
    <property type="project" value="UniProtKB-KW"/>
</dbReference>
<proteinExistence type="predicted"/>
<evidence type="ECO:0000256" key="1">
    <source>
        <dbReference type="SAM" id="MobiDB-lite"/>
    </source>
</evidence>
<feature type="region of interest" description="Disordered" evidence="1">
    <location>
        <begin position="1"/>
        <end position="20"/>
    </location>
</feature>
<gene>
    <name evidence="2" type="ORF">ACFR9S_04985</name>
</gene>
<dbReference type="EMBL" id="JBHUDH010000039">
    <property type="protein sequence ID" value="MFD1525660.1"/>
    <property type="molecule type" value="Genomic_DNA"/>
</dbReference>